<gene>
    <name evidence="1" type="ORF">LCGC14_2601060</name>
</gene>
<sequence>MINRTIVLMGVMFFAATCFGAETSKVKTEPKVEDSKQVEIVPTLPEKNSTEYWVVRSQAMTEFIPFLSKKRTEIKKIRLLLADYLLKIDKADDFAARKMPVVYNAELYADILRIKDSFVAMNMEIPK</sequence>
<dbReference type="AlphaFoldDB" id="A0A0F9CJQ1"/>
<evidence type="ECO:0000313" key="1">
    <source>
        <dbReference type="EMBL" id="KKL05936.1"/>
    </source>
</evidence>
<name>A0A0F9CJQ1_9ZZZZ</name>
<protein>
    <submittedName>
        <fullName evidence="1">Uncharacterized protein</fullName>
    </submittedName>
</protein>
<comment type="caution">
    <text evidence="1">The sequence shown here is derived from an EMBL/GenBank/DDBJ whole genome shotgun (WGS) entry which is preliminary data.</text>
</comment>
<feature type="non-terminal residue" evidence="1">
    <location>
        <position position="127"/>
    </location>
</feature>
<organism evidence="1">
    <name type="scientific">marine sediment metagenome</name>
    <dbReference type="NCBI Taxonomy" id="412755"/>
    <lineage>
        <taxon>unclassified sequences</taxon>
        <taxon>metagenomes</taxon>
        <taxon>ecological metagenomes</taxon>
    </lineage>
</organism>
<dbReference type="EMBL" id="LAZR01043918">
    <property type="protein sequence ID" value="KKL05936.1"/>
    <property type="molecule type" value="Genomic_DNA"/>
</dbReference>
<accession>A0A0F9CJQ1</accession>
<proteinExistence type="predicted"/>
<reference evidence="1" key="1">
    <citation type="journal article" date="2015" name="Nature">
        <title>Complex archaea that bridge the gap between prokaryotes and eukaryotes.</title>
        <authorList>
            <person name="Spang A."/>
            <person name="Saw J.H."/>
            <person name="Jorgensen S.L."/>
            <person name="Zaremba-Niedzwiedzka K."/>
            <person name="Martijn J."/>
            <person name="Lind A.E."/>
            <person name="van Eijk R."/>
            <person name="Schleper C."/>
            <person name="Guy L."/>
            <person name="Ettema T.J."/>
        </authorList>
    </citation>
    <scope>NUCLEOTIDE SEQUENCE</scope>
</reference>